<sequence>MPPTRIVLGMSAVMLCARGALALDPVLVPAWSGPIPDPSKPLAGLKQVPGFEATRVYKATPALGTYNHAAMILLHDDQLLVTWKNGVRDEDSAGQRVMYSQSTDGVTWTPSDGSNIMFPNMSTAANPAHLFAGPPIVLNGRVYASASPKQFCLFPDQYQNQLLLRRVYTNTTMLLGSPFWAASTIPAGFEEASKLRGVVTSNMMDSQTIADVALLTANATDPPCAASLQKDHSNKCEACRGACQDWDATLWLNLANERTHYVTPQGVDVMLYRSRERLLFASTRQGGAAGDWSKIVKSGIPDIDSNINAGTLPDGRTFLVSNAVPGAKIRDPLTIATSKDGTTFGDAAVAISCTELKPGGSSSDPCLPAYAGGAKEPGPSYPQAAVIQGWPGAKDGLYFVVTNNKEDVWVVRLPLANF</sequence>
<dbReference type="InterPro" id="IPR036278">
    <property type="entry name" value="Sialidase_sf"/>
</dbReference>
<accession>A0A5A8DI92</accession>
<comment type="caution">
    <text evidence="3">The sequence shown here is derived from an EMBL/GenBank/DDBJ whole genome shotgun (WGS) entry which is preliminary data.</text>
</comment>
<dbReference type="OrthoDB" id="3701586at2759"/>
<evidence type="ECO:0000259" key="2">
    <source>
        <dbReference type="Pfam" id="PF13088"/>
    </source>
</evidence>
<name>A0A5A8DI92_CAFRO</name>
<dbReference type="Proteomes" id="UP000322899">
    <property type="component" value="Unassembled WGS sequence"/>
</dbReference>
<evidence type="ECO:0000313" key="4">
    <source>
        <dbReference type="Proteomes" id="UP000322899"/>
    </source>
</evidence>
<keyword evidence="1" id="KW-0732">Signal</keyword>
<organism evidence="3 4">
    <name type="scientific">Cafeteria roenbergensis</name>
    <name type="common">Marine flagellate</name>
    <dbReference type="NCBI Taxonomy" id="33653"/>
    <lineage>
        <taxon>Eukaryota</taxon>
        <taxon>Sar</taxon>
        <taxon>Stramenopiles</taxon>
        <taxon>Bigyra</taxon>
        <taxon>Opalozoa</taxon>
        <taxon>Bicosoecida</taxon>
        <taxon>Cafeteriaceae</taxon>
        <taxon>Cafeteria</taxon>
    </lineage>
</organism>
<dbReference type="AlphaFoldDB" id="A0A5A8DI92"/>
<proteinExistence type="predicted"/>
<dbReference type="EMBL" id="VLTO01000107">
    <property type="protein sequence ID" value="KAA0163910.1"/>
    <property type="molecule type" value="Genomic_DNA"/>
</dbReference>
<gene>
    <name evidence="3" type="ORF">FNF27_07868</name>
</gene>
<evidence type="ECO:0000256" key="1">
    <source>
        <dbReference type="SAM" id="SignalP"/>
    </source>
</evidence>
<feature type="signal peptide" evidence="1">
    <location>
        <begin position="1"/>
        <end position="22"/>
    </location>
</feature>
<dbReference type="Pfam" id="PF13088">
    <property type="entry name" value="BNR_2"/>
    <property type="match status" value="1"/>
</dbReference>
<dbReference type="SUPFAM" id="SSF50939">
    <property type="entry name" value="Sialidases"/>
    <property type="match status" value="1"/>
</dbReference>
<feature type="chain" id="PRO_5022847371" description="Sialidase domain-containing protein" evidence="1">
    <location>
        <begin position="23"/>
        <end position="418"/>
    </location>
</feature>
<dbReference type="InterPro" id="IPR011040">
    <property type="entry name" value="Sialidase"/>
</dbReference>
<reference evidence="3 4" key="1">
    <citation type="submission" date="2019-07" db="EMBL/GenBank/DDBJ databases">
        <title>Genomes of Cafeteria roenbergensis.</title>
        <authorList>
            <person name="Fischer M.G."/>
            <person name="Hackl T."/>
            <person name="Roman M."/>
        </authorList>
    </citation>
    <scope>NUCLEOTIDE SEQUENCE [LARGE SCALE GENOMIC DNA]</scope>
    <source>
        <strain evidence="3 4">E4-10P</strain>
    </source>
</reference>
<feature type="domain" description="Sialidase" evidence="2">
    <location>
        <begin position="255"/>
        <end position="347"/>
    </location>
</feature>
<protein>
    <recommendedName>
        <fullName evidence="2">Sialidase domain-containing protein</fullName>
    </recommendedName>
</protein>
<evidence type="ECO:0000313" key="3">
    <source>
        <dbReference type="EMBL" id="KAA0163910.1"/>
    </source>
</evidence>